<dbReference type="AlphaFoldDB" id="A0A1H6B8M5"/>
<organism evidence="2 3">
    <name type="scientific">Sphingobacterium lactis</name>
    <dbReference type="NCBI Taxonomy" id="797291"/>
    <lineage>
        <taxon>Bacteria</taxon>
        <taxon>Pseudomonadati</taxon>
        <taxon>Bacteroidota</taxon>
        <taxon>Sphingobacteriia</taxon>
        <taxon>Sphingobacteriales</taxon>
        <taxon>Sphingobacteriaceae</taxon>
        <taxon>Sphingobacterium</taxon>
    </lineage>
</organism>
<protein>
    <submittedName>
        <fullName evidence="2">Uncharacterized protein</fullName>
    </submittedName>
</protein>
<feature type="region of interest" description="Disordered" evidence="1">
    <location>
        <begin position="1"/>
        <end position="57"/>
    </location>
</feature>
<evidence type="ECO:0000313" key="2">
    <source>
        <dbReference type="EMBL" id="SEG56547.1"/>
    </source>
</evidence>
<name>A0A1H6B8M5_9SPHI</name>
<sequence length="57" mass="6193">MWEYQKYKISREKGNGIPGKSTREEGTAGEKGSSCGAGQIKNPEAGNLRILPNQLLT</sequence>
<dbReference type="EMBL" id="FNUT01000009">
    <property type="protein sequence ID" value="SEG56547.1"/>
    <property type="molecule type" value="Genomic_DNA"/>
</dbReference>
<accession>A0A1H6B8M5</accession>
<feature type="compositionally biased region" description="Basic and acidic residues" evidence="1">
    <location>
        <begin position="1"/>
        <end position="14"/>
    </location>
</feature>
<proteinExistence type="predicted"/>
<evidence type="ECO:0000256" key="1">
    <source>
        <dbReference type="SAM" id="MobiDB-lite"/>
    </source>
</evidence>
<keyword evidence="3" id="KW-1185">Reference proteome</keyword>
<dbReference type="Proteomes" id="UP000236731">
    <property type="component" value="Unassembled WGS sequence"/>
</dbReference>
<gene>
    <name evidence="2" type="ORF">SAMN05421877_109214</name>
</gene>
<reference evidence="3" key="1">
    <citation type="submission" date="2016-10" db="EMBL/GenBank/DDBJ databases">
        <authorList>
            <person name="Varghese N."/>
            <person name="Submissions S."/>
        </authorList>
    </citation>
    <scope>NUCLEOTIDE SEQUENCE [LARGE SCALE GENOMIC DNA]</scope>
    <source>
        <strain evidence="3">DSM 22361</strain>
    </source>
</reference>
<evidence type="ECO:0000313" key="3">
    <source>
        <dbReference type="Proteomes" id="UP000236731"/>
    </source>
</evidence>